<keyword evidence="5 12" id="KW-1003">Cell membrane</keyword>
<dbReference type="NCBIfam" id="TIGR00328">
    <property type="entry name" value="flhB"/>
    <property type="match status" value="1"/>
</dbReference>
<dbReference type="PRINTS" id="PR00950">
    <property type="entry name" value="TYPE3IMSPROT"/>
</dbReference>
<keyword evidence="6 12" id="KW-0812">Transmembrane</keyword>
<evidence type="ECO:0000256" key="1">
    <source>
        <dbReference type="ARBA" id="ARBA00004651"/>
    </source>
</evidence>
<comment type="caution">
    <text evidence="13">The sequence shown here is derived from an EMBL/GenBank/DDBJ whole genome shotgun (WGS) entry which is preliminary data.</text>
</comment>
<keyword evidence="10 12" id="KW-0472">Membrane</keyword>
<reference evidence="13 14" key="1">
    <citation type="submission" date="2023-07" db="EMBL/GenBank/DDBJ databases">
        <title>Genomic Encyclopedia of Type Strains, Phase IV (KMG-IV): sequencing the most valuable type-strain genomes for metagenomic binning, comparative biology and taxonomic classification.</title>
        <authorList>
            <person name="Goeker M."/>
        </authorList>
    </citation>
    <scope>NUCLEOTIDE SEQUENCE [LARGE SCALE GENOMIC DNA]</scope>
    <source>
        <strain evidence="13 14">DSM 16980</strain>
    </source>
</reference>
<evidence type="ECO:0000313" key="13">
    <source>
        <dbReference type="EMBL" id="MDQ0203764.1"/>
    </source>
</evidence>
<name>A0ABT9Y7F8_9FIRM</name>
<dbReference type="PANTHER" id="PTHR30531:SF12">
    <property type="entry name" value="FLAGELLAR BIOSYNTHETIC PROTEIN FLHB"/>
    <property type="match status" value="1"/>
</dbReference>
<proteinExistence type="inferred from homology"/>
<keyword evidence="7 12" id="KW-1005">Bacterial flagellum biogenesis</keyword>
<evidence type="ECO:0000256" key="5">
    <source>
        <dbReference type="ARBA" id="ARBA00022475"/>
    </source>
</evidence>
<dbReference type="Proteomes" id="UP001239167">
    <property type="component" value="Unassembled WGS sequence"/>
</dbReference>
<evidence type="ECO:0000256" key="8">
    <source>
        <dbReference type="ARBA" id="ARBA00022927"/>
    </source>
</evidence>
<keyword evidence="13" id="KW-0969">Cilium</keyword>
<evidence type="ECO:0000256" key="3">
    <source>
        <dbReference type="ARBA" id="ARBA00021622"/>
    </source>
</evidence>
<evidence type="ECO:0000256" key="2">
    <source>
        <dbReference type="ARBA" id="ARBA00010690"/>
    </source>
</evidence>
<keyword evidence="13" id="KW-0282">Flagellum</keyword>
<comment type="function">
    <text evidence="12">Required for formation of the rod structure in the basal body of the flagellar apparatus. Together with FliI and FliH, may constitute the export apparatus of flagellin.</text>
</comment>
<keyword evidence="14" id="KW-1185">Reference proteome</keyword>
<organism evidence="13 14">
    <name type="scientific">Pectinatus haikarae</name>
    <dbReference type="NCBI Taxonomy" id="349096"/>
    <lineage>
        <taxon>Bacteria</taxon>
        <taxon>Bacillati</taxon>
        <taxon>Bacillota</taxon>
        <taxon>Negativicutes</taxon>
        <taxon>Selenomonadales</taxon>
        <taxon>Selenomonadaceae</taxon>
        <taxon>Pectinatus</taxon>
    </lineage>
</organism>
<sequence length="377" mass="42613">MNCMAVLQRCCEPYQGKKNYISFDIQLFAGEKTEDPTSKRMSDAHNKGQVARSQDLSASIVILAGFFTLWNCGTYIYRELTQFMALIFTNLEGPLNAESVVHLFMETMVVLAKTLAPIMFAVLLAGLALNYYQVGFVFSTEPLTFDLNRLNPITGIGRIFSKRSLVELAKSIAKILIVGYFVYLYIIDQVIQMPKLIFMDLQMALVSIVDIIFKLAFEICAVLLILGIMDLMYQKWQHKQELKMSKQDIKDEFKQTEGDPQIKGKIKQKQKQMSLQRMMHEVPKADVIITNPTHFAIALQYEKGMTAPVIIAKGQDLVAQRIKQIACDAGIAIVENKPLARALYLSADIGDVVPQELYKAVAEVLAYVYRLKKKKLA</sequence>
<keyword evidence="11 12" id="KW-1006">Bacterial flagellum protein export</keyword>
<evidence type="ECO:0000256" key="6">
    <source>
        <dbReference type="ARBA" id="ARBA00022692"/>
    </source>
</evidence>
<dbReference type="InterPro" id="IPR006136">
    <property type="entry name" value="FlhB"/>
</dbReference>
<comment type="subcellular location">
    <subcellularLocation>
        <location evidence="1">Cell membrane</location>
        <topology evidence="1">Multi-pass membrane protein</topology>
    </subcellularLocation>
</comment>
<dbReference type="EMBL" id="JAUSUE010000009">
    <property type="protein sequence ID" value="MDQ0203764.1"/>
    <property type="molecule type" value="Genomic_DNA"/>
</dbReference>
<evidence type="ECO:0000256" key="10">
    <source>
        <dbReference type="ARBA" id="ARBA00023136"/>
    </source>
</evidence>
<keyword evidence="13" id="KW-0966">Cell projection</keyword>
<keyword evidence="9 12" id="KW-1133">Transmembrane helix</keyword>
<feature type="transmembrane region" description="Helical" evidence="12">
    <location>
        <begin position="172"/>
        <end position="191"/>
    </location>
</feature>
<feature type="transmembrane region" description="Helical" evidence="12">
    <location>
        <begin position="211"/>
        <end position="233"/>
    </location>
</feature>
<protein>
    <recommendedName>
        <fullName evidence="3 12">Flagellar biosynthetic protein FlhB</fullName>
    </recommendedName>
</protein>
<evidence type="ECO:0000256" key="4">
    <source>
        <dbReference type="ARBA" id="ARBA00022448"/>
    </source>
</evidence>
<feature type="transmembrane region" description="Helical" evidence="12">
    <location>
        <begin position="114"/>
        <end position="132"/>
    </location>
</feature>
<evidence type="ECO:0000256" key="9">
    <source>
        <dbReference type="ARBA" id="ARBA00022989"/>
    </source>
</evidence>
<feature type="transmembrane region" description="Helical" evidence="12">
    <location>
        <begin position="56"/>
        <end position="77"/>
    </location>
</feature>
<dbReference type="InterPro" id="IPR029025">
    <property type="entry name" value="T3SS_substrate_exporter_C"/>
</dbReference>
<evidence type="ECO:0000256" key="12">
    <source>
        <dbReference type="RuleBase" id="RU364091"/>
    </source>
</evidence>
<evidence type="ECO:0000313" key="14">
    <source>
        <dbReference type="Proteomes" id="UP001239167"/>
    </source>
</evidence>
<evidence type="ECO:0000256" key="11">
    <source>
        <dbReference type="ARBA" id="ARBA00023225"/>
    </source>
</evidence>
<evidence type="ECO:0000256" key="7">
    <source>
        <dbReference type="ARBA" id="ARBA00022795"/>
    </source>
</evidence>
<dbReference type="PANTHER" id="PTHR30531">
    <property type="entry name" value="FLAGELLAR BIOSYNTHETIC PROTEIN FLHB"/>
    <property type="match status" value="1"/>
</dbReference>
<dbReference type="Gene3D" id="3.40.1690.10">
    <property type="entry name" value="secretion proteins EscU"/>
    <property type="match status" value="1"/>
</dbReference>
<dbReference type="SUPFAM" id="SSF160544">
    <property type="entry name" value="EscU C-terminal domain-like"/>
    <property type="match status" value="1"/>
</dbReference>
<gene>
    <name evidence="12" type="primary">flhB</name>
    <name evidence="13" type="ORF">J2S01_001483</name>
</gene>
<accession>A0ABT9Y7F8</accession>
<dbReference type="InterPro" id="IPR006135">
    <property type="entry name" value="T3SS_substrate_exporter"/>
</dbReference>
<dbReference type="Pfam" id="PF01312">
    <property type="entry name" value="Bac_export_2"/>
    <property type="match status" value="1"/>
</dbReference>
<keyword evidence="4 12" id="KW-0813">Transport</keyword>
<comment type="similarity">
    <text evidence="2 12">Belongs to the type III secretion exporter family.</text>
</comment>
<keyword evidence="8 12" id="KW-0653">Protein transport</keyword>
<dbReference type="Gene3D" id="6.10.250.2080">
    <property type="match status" value="1"/>
</dbReference>